<gene>
    <name evidence="5" type="ORF">JW886_01465</name>
</gene>
<keyword evidence="1" id="KW-0805">Transcription regulation</keyword>
<feature type="domain" description="HTH marR-type" evidence="4">
    <location>
        <begin position="3"/>
        <end position="154"/>
    </location>
</feature>
<protein>
    <submittedName>
        <fullName evidence="5">Transcriptional regulator</fullName>
    </submittedName>
</protein>
<dbReference type="InterPro" id="IPR052067">
    <property type="entry name" value="Metal_resp_HTH_trans_reg"/>
</dbReference>
<dbReference type="RefSeq" id="WP_205872117.1">
    <property type="nucleotide sequence ID" value="NZ_CP070872.1"/>
</dbReference>
<dbReference type="AlphaFoldDB" id="A0AA45QRL6"/>
<dbReference type="Gene3D" id="1.10.10.10">
    <property type="entry name" value="Winged helix-like DNA-binding domain superfamily/Winged helix DNA-binding domain"/>
    <property type="match status" value="1"/>
</dbReference>
<dbReference type="PANTHER" id="PTHR35790">
    <property type="entry name" value="HTH-TYPE TRANSCRIPTIONAL REGULATOR PCHR"/>
    <property type="match status" value="1"/>
</dbReference>
<dbReference type="InterPro" id="IPR036390">
    <property type="entry name" value="WH_DNA-bd_sf"/>
</dbReference>
<evidence type="ECO:0000256" key="1">
    <source>
        <dbReference type="ARBA" id="ARBA00023015"/>
    </source>
</evidence>
<accession>A0AA45QRL6</accession>
<sequence>MNSTDLNQNIARQLHALRHSSLTPSKERDWILDQLQDEGLTQEVMKLSVTALHILSALKTDDKTGIELANQLEVTRGGVSRAVQNLLKYQFLTSHQGIQDKKKIYFHLTDKGRKVALTHDKMHKLIEEKFNILLSSYTISEKEQMLKFLTDFNRVEAQIFEQNKKTN</sequence>
<dbReference type="GO" id="GO:0003677">
    <property type="term" value="F:DNA binding"/>
    <property type="evidence" value="ECO:0007669"/>
    <property type="project" value="UniProtKB-KW"/>
</dbReference>
<evidence type="ECO:0000256" key="2">
    <source>
        <dbReference type="ARBA" id="ARBA00023125"/>
    </source>
</evidence>
<proteinExistence type="predicted"/>
<dbReference type="PANTHER" id="PTHR35790:SF4">
    <property type="entry name" value="HTH-TYPE TRANSCRIPTIONAL REGULATOR PCHR"/>
    <property type="match status" value="1"/>
</dbReference>
<organism evidence="5 6">
    <name type="scientific">Lactococcus taiwanensis</name>
    <dbReference type="NCBI Taxonomy" id="1151742"/>
    <lineage>
        <taxon>Bacteria</taxon>
        <taxon>Bacillati</taxon>
        <taxon>Bacillota</taxon>
        <taxon>Bacilli</taxon>
        <taxon>Lactobacillales</taxon>
        <taxon>Streptococcaceae</taxon>
        <taxon>Lactococcus</taxon>
    </lineage>
</organism>
<evidence type="ECO:0000313" key="6">
    <source>
        <dbReference type="Proteomes" id="UP000663608"/>
    </source>
</evidence>
<dbReference type="InterPro" id="IPR000835">
    <property type="entry name" value="HTH_MarR-typ"/>
</dbReference>
<keyword evidence="6" id="KW-1185">Reference proteome</keyword>
<keyword evidence="2" id="KW-0238">DNA-binding</keyword>
<evidence type="ECO:0000259" key="4">
    <source>
        <dbReference type="PROSITE" id="PS50995"/>
    </source>
</evidence>
<dbReference type="Proteomes" id="UP000663608">
    <property type="component" value="Chromosome"/>
</dbReference>
<reference evidence="5 6" key="1">
    <citation type="submission" date="2021-02" db="EMBL/GenBank/DDBJ databases">
        <title>Complete genome sequence of Lactococcus lactis strain K_LL004.</title>
        <authorList>
            <person name="Kim H.B."/>
        </authorList>
    </citation>
    <scope>NUCLEOTIDE SEQUENCE [LARGE SCALE GENOMIC DNA]</scope>
    <source>
        <strain evidence="5 6">K_LL004</strain>
    </source>
</reference>
<dbReference type="InterPro" id="IPR036388">
    <property type="entry name" value="WH-like_DNA-bd_sf"/>
</dbReference>
<evidence type="ECO:0000256" key="3">
    <source>
        <dbReference type="ARBA" id="ARBA00023163"/>
    </source>
</evidence>
<dbReference type="EMBL" id="CP070872">
    <property type="protein sequence ID" value="QSE76962.1"/>
    <property type="molecule type" value="Genomic_DNA"/>
</dbReference>
<evidence type="ECO:0000313" key="5">
    <source>
        <dbReference type="EMBL" id="QSE76962.1"/>
    </source>
</evidence>
<dbReference type="KEGG" id="lti:JW886_01465"/>
<name>A0AA45QRL6_9LACT</name>
<dbReference type="GO" id="GO:0003700">
    <property type="term" value="F:DNA-binding transcription factor activity"/>
    <property type="evidence" value="ECO:0007669"/>
    <property type="project" value="InterPro"/>
</dbReference>
<dbReference type="SUPFAM" id="SSF46785">
    <property type="entry name" value="Winged helix' DNA-binding domain"/>
    <property type="match status" value="1"/>
</dbReference>
<keyword evidence="3" id="KW-0804">Transcription</keyword>
<dbReference type="SMART" id="SM00347">
    <property type="entry name" value="HTH_MARR"/>
    <property type="match status" value="1"/>
</dbReference>
<dbReference type="PROSITE" id="PS50995">
    <property type="entry name" value="HTH_MARR_2"/>
    <property type="match status" value="1"/>
</dbReference>